<evidence type="ECO:0000313" key="4">
    <source>
        <dbReference type="Proteomes" id="UP000198287"/>
    </source>
</evidence>
<feature type="transmembrane region" description="Helical" evidence="2">
    <location>
        <begin position="114"/>
        <end position="137"/>
    </location>
</feature>
<protein>
    <submittedName>
        <fullName evidence="3">Uncharacterized protein</fullName>
    </submittedName>
</protein>
<evidence type="ECO:0000313" key="3">
    <source>
        <dbReference type="EMBL" id="OXA63469.1"/>
    </source>
</evidence>
<feature type="region of interest" description="Disordered" evidence="1">
    <location>
        <begin position="1"/>
        <end position="25"/>
    </location>
</feature>
<evidence type="ECO:0000256" key="2">
    <source>
        <dbReference type="SAM" id="Phobius"/>
    </source>
</evidence>
<dbReference type="EMBL" id="LNIX01000001">
    <property type="protein sequence ID" value="OXA63469.1"/>
    <property type="molecule type" value="Genomic_DNA"/>
</dbReference>
<keyword evidence="2" id="KW-1133">Transmembrane helix</keyword>
<dbReference type="AlphaFoldDB" id="A0A226F116"/>
<comment type="caution">
    <text evidence="3">The sequence shown here is derived from an EMBL/GenBank/DDBJ whole genome shotgun (WGS) entry which is preliminary data.</text>
</comment>
<feature type="transmembrane region" description="Helical" evidence="2">
    <location>
        <begin position="149"/>
        <end position="169"/>
    </location>
</feature>
<sequence length="171" mass="19729">MVINQKSRHGVSGSSSPIKGKAPETNQLKSPDVILIVRDEKRETGGKSLYKKRACQKFERRLGNHNIQKRYKEICPVNSKAYFCSYCIETRTKIASFNEVTLHYYRRYQVYNTLMNYCMSHVVTPAMLCAWTTNLIASWYTLLRYFGRISFTLYSIHAQLAVNGIVLLLTA</sequence>
<keyword evidence="4" id="KW-1185">Reference proteome</keyword>
<dbReference type="Proteomes" id="UP000198287">
    <property type="component" value="Unassembled WGS sequence"/>
</dbReference>
<organism evidence="3 4">
    <name type="scientific">Folsomia candida</name>
    <name type="common">Springtail</name>
    <dbReference type="NCBI Taxonomy" id="158441"/>
    <lineage>
        <taxon>Eukaryota</taxon>
        <taxon>Metazoa</taxon>
        <taxon>Ecdysozoa</taxon>
        <taxon>Arthropoda</taxon>
        <taxon>Hexapoda</taxon>
        <taxon>Collembola</taxon>
        <taxon>Entomobryomorpha</taxon>
        <taxon>Isotomoidea</taxon>
        <taxon>Isotomidae</taxon>
        <taxon>Proisotominae</taxon>
        <taxon>Folsomia</taxon>
    </lineage>
</organism>
<gene>
    <name evidence="3" type="ORF">Fcan01_00345</name>
</gene>
<accession>A0A226F116</accession>
<name>A0A226F116_FOLCA</name>
<keyword evidence="2" id="KW-0812">Transmembrane</keyword>
<proteinExistence type="predicted"/>
<reference evidence="3 4" key="1">
    <citation type="submission" date="2015-12" db="EMBL/GenBank/DDBJ databases">
        <title>The genome of Folsomia candida.</title>
        <authorList>
            <person name="Faddeeva A."/>
            <person name="Derks M.F."/>
            <person name="Anvar Y."/>
            <person name="Smit S."/>
            <person name="Van Straalen N."/>
            <person name="Roelofs D."/>
        </authorList>
    </citation>
    <scope>NUCLEOTIDE SEQUENCE [LARGE SCALE GENOMIC DNA]</scope>
    <source>
        <strain evidence="3 4">VU population</strain>
        <tissue evidence="3">Whole body</tissue>
    </source>
</reference>
<evidence type="ECO:0000256" key="1">
    <source>
        <dbReference type="SAM" id="MobiDB-lite"/>
    </source>
</evidence>
<keyword evidence="2" id="KW-0472">Membrane</keyword>